<evidence type="ECO:0000256" key="9">
    <source>
        <dbReference type="ARBA" id="ARBA00023136"/>
    </source>
</evidence>
<evidence type="ECO:0000256" key="7">
    <source>
        <dbReference type="ARBA" id="ARBA00022801"/>
    </source>
</evidence>
<feature type="transmembrane region" description="Helical" evidence="14">
    <location>
        <begin position="248"/>
        <end position="267"/>
    </location>
</feature>
<keyword evidence="7 14" id="KW-0378">Hydrolase</keyword>
<evidence type="ECO:0000256" key="1">
    <source>
        <dbReference type="ARBA" id="ARBA00004651"/>
    </source>
</evidence>
<dbReference type="GO" id="GO:0046677">
    <property type="term" value="P:response to antibiotic"/>
    <property type="evidence" value="ECO:0007669"/>
    <property type="project" value="UniProtKB-UniRule"/>
</dbReference>
<dbReference type="AlphaFoldDB" id="A0AA49Q7P6"/>
<evidence type="ECO:0000313" key="17">
    <source>
        <dbReference type="Proteomes" id="UP001229955"/>
    </source>
</evidence>
<evidence type="ECO:0000256" key="11">
    <source>
        <dbReference type="ARBA" id="ARBA00032707"/>
    </source>
</evidence>
<keyword evidence="9 14" id="KW-0472">Membrane</keyword>
<evidence type="ECO:0000256" key="8">
    <source>
        <dbReference type="ARBA" id="ARBA00022989"/>
    </source>
</evidence>
<comment type="similarity">
    <text evidence="2 14">Belongs to the UppP family.</text>
</comment>
<keyword evidence="14" id="KW-0961">Cell wall biogenesis/degradation</keyword>
<accession>A0AA49Q4P9</accession>
<accession>A0AA49Q7P6</accession>
<dbReference type="EC" id="3.6.1.27" evidence="3 14"/>
<keyword evidence="17" id="KW-1185">Reference proteome</keyword>
<organism evidence="16 17">
    <name type="scientific">Pseudogemmatithrix spongiicola</name>
    <dbReference type="NCBI Taxonomy" id="3062599"/>
    <lineage>
        <taxon>Bacteria</taxon>
        <taxon>Pseudomonadati</taxon>
        <taxon>Gemmatimonadota</taxon>
        <taxon>Gemmatimonadia</taxon>
        <taxon>Gemmatimonadales</taxon>
        <taxon>Gemmatimonadaceae</taxon>
        <taxon>Pseudogemmatithrix</taxon>
    </lineage>
</organism>
<evidence type="ECO:0000256" key="3">
    <source>
        <dbReference type="ARBA" id="ARBA00012374"/>
    </source>
</evidence>
<dbReference type="GO" id="GO:0009252">
    <property type="term" value="P:peptidoglycan biosynthetic process"/>
    <property type="evidence" value="ECO:0007669"/>
    <property type="project" value="UniProtKB-KW"/>
</dbReference>
<feature type="transmembrane region" description="Helical" evidence="14">
    <location>
        <begin position="42"/>
        <end position="62"/>
    </location>
</feature>
<dbReference type="GO" id="GO:0050380">
    <property type="term" value="F:undecaprenyl-diphosphatase activity"/>
    <property type="evidence" value="ECO:0007669"/>
    <property type="project" value="UniProtKB-UniRule"/>
</dbReference>
<dbReference type="InterPro" id="IPR003824">
    <property type="entry name" value="UppP"/>
</dbReference>
<comment type="subcellular location">
    <subcellularLocation>
        <location evidence="1 14">Cell membrane</location>
        <topology evidence="1 14">Multi-pass membrane protein</topology>
    </subcellularLocation>
</comment>
<feature type="transmembrane region" description="Helical" evidence="14">
    <location>
        <begin position="119"/>
        <end position="137"/>
    </location>
</feature>
<dbReference type="EMBL" id="CP130613">
    <property type="protein sequence ID" value="WKW14996.1"/>
    <property type="molecule type" value="Genomic_DNA"/>
</dbReference>
<keyword evidence="14" id="KW-0133">Cell shape</keyword>
<keyword evidence="6 14" id="KW-0812">Transmembrane</keyword>
<evidence type="ECO:0000256" key="2">
    <source>
        <dbReference type="ARBA" id="ARBA00010621"/>
    </source>
</evidence>
<name>A0AA49Q7P6_9BACT</name>
<dbReference type="EMBL" id="CP130612">
    <property type="protein sequence ID" value="WKW12087.1"/>
    <property type="molecule type" value="Genomic_DNA"/>
</dbReference>
<evidence type="ECO:0000313" key="16">
    <source>
        <dbReference type="EMBL" id="WKW14996.1"/>
    </source>
</evidence>
<dbReference type="PANTHER" id="PTHR30622">
    <property type="entry name" value="UNDECAPRENYL-DIPHOSPHATASE"/>
    <property type="match status" value="1"/>
</dbReference>
<evidence type="ECO:0000256" key="6">
    <source>
        <dbReference type="ARBA" id="ARBA00022692"/>
    </source>
</evidence>
<comment type="catalytic activity">
    <reaction evidence="13 14">
        <text>di-trans,octa-cis-undecaprenyl diphosphate + H2O = di-trans,octa-cis-undecaprenyl phosphate + phosphate + H(+)</text>
        <dbReference type="Rhea" id="RHEA:28094"/>
        <dbReference type="ChEBI" id="CHEBI:15377"/>
        <dbReference type="ChEBI" id="CHEBI:15378"/>
        <dbReference type="ChEBI" id="CHEBI:43474"/>
        <dbReference type="ChEBI" id="CHEBI:58405"/>
        <dbReference type="ChEBI" id="CHEBI:60392"/>
        <dbReference type="EC" id="3.6.1.27"/>
    </reaction>
</comment>
<evidence type="ECO:0000256" key="5">
    <source>
        <dbReference type="ARBA" id="ARBA00022475"/>
    </source>
</evidence>
<feature type="transmembrane region" description="Helical" evidence="14">
    <location>
        <begin position="221"/>
        <end position="242"/>
    </location>
</feature>
<keyword evidence="8 14" id="KW-1133">Transmembrane helix</keyword>
<dbReference type="GO" id="GO:0071555">
    <property type="term" value="P:cell wall organization"/>
    <property type="evidence" value="ECO:0007669"/>
    <property type="project" value="UniProtKB-KW"/>
</dbReference>
<protein>
    <recommendedName>
        <fullName evidence="4 14">Undecaprenyl-diphosphatase</fullName>
        <ecNumber evidence="3 14">3.6.1.27</ecNumber>
    </recommendedName>
    <alternativeName>
        <fullName evidence="12 14">Bacitracin resistance protein</fullName>
    </alternativeName>
    <alternativeName>
        <fullName evidence="11 14">Undecaprenyl pyrophosphate phosphatase</fullName>
    </alternativeName>
</protein>
<evidence type="ECO:0000256" key="12">
    <source>
        <dbReference type="ARBA" id="ARBA00032932"/>
    </source>
</evidence>
<feature type="transmembrane region" description="Helical" evidence="14">
    <location>
        <begin position="188"/>
        <end position="209"/>
    </location>
</feature>
<sequence>MHEPTIWQALVLGTLQGLTEFLPVSSSAHLSLTPWVMGWPPAGLGFDVSLHVGTLIALVWYFRAEWARVARGSVTLLTQRRAVDADSRMALFIGIATVPAGIAGLLLEDLAETAFRAPIVTAIALIVMGALLWVVDAKLPLARSREQMTWRDALLVGLAQCLALVPGVSRSGSTITAGRALGFDRSSAAVFSFLMSLPIILAAAIFKVPDALRESGISAPLLVGVAAAAVSSWLAIAVLLRFVRSRSYAVFAVYRFALGAVILGLIATRGGW</sequence>
<dbReference type="HAMAP" id="MF_01006">
    <property type="entry name" value="Undec_diphosphatase"/>
    <property type="match status" value="1"/>
</dbReference>
<comment type="function">
    <text evidence="14">Catalyzes the dephosphorylation of undecaprenyl diphosphate (UPP). Confers resistance to bacitracin.</text>
</comment>
<keyword evidence="5 14" id="KW-1003">Cell membrane</keyword>
<dbReference type="GO" id="GO:0005886">
    <property type="term" value="C:plasma membrane"/>
    <property type="evidence" value="ECO:0007669"/>
    <property type="project" value="UniProtKB-SubCell"/>
</dbReference>
<dbReference type="PANTHER" id="PTHR30622:SF4">
    <property type="entry name" value="UNDECAPRENYL-DIPHOSPHATASE"/>
    <property type="match status" value="1"/>
</dbReference>
<evidence type="ECO:0000256" key="4">
    <source>
        <dbReference type="ARBA" id="ARBA00021581"/>
    </source>
</evidence>
<proteinExistence type="inferred from homology"/>
<comment type="miscellaneous">
    <text evidence="14">Bacitracin is thought to be involved in the inhibition of peptidoglycan synthesis by sequestering undecaprenyl diphosphate, thereby reducing the pool of lipid carrier available.</text>
</comment>
<feature type="transmembrane region" description="Helical" evidence="14">
    <location>
        <begin position="89"/>
        <end position="107"/>
    </location>
</feature>
<evidence type="ECO:0000313" key="15">
    <source>
        <dbReference type="EMBL" id="WKW12087.1"/>
    </source>
</evidence>
<dbReference type="Proteomes" id="UP001229955">
    <property type="component" value="Chromosome"/>
</dbReference>
<keyword evidence="10 14" id="KW-0046">Antibiotic resistance</keyword>
<dbReference type="KEGG" id="pspc:Strain318_001361"/>
<dbReference type="GO" id="GO:0008360">
    <property type="term" value="P:regulation of cell shape"/>
    <property type="evidence" value="ECO:0007669"/>
    <property type="project" value="UniProtKB-KW"/>
</dbReference>
<reference evidence="16" key="1">
    <citation type="submission" date="2023-07" db="EMBL/GenBank/DDBJ databases">
        <authorList>
            <person name="Haufschild T."/>
            <person name="Kallscheuer N."/>
            <person name="Hammer J."/>
            <person name="Kohn T."/>
            <person name="Kabuu M."/>
            <person name="Jogler M."/>
            <person name="Wohfarth N."/>
            <person name="Heuer A."/>
            <person name="Rohde M."/>
            <person name="van Teeseling M.C.F."/>
            <person name="Jogler C."/>
        </authorList>
    </citation>
    <scope>NUCLEOTIDE SEQUENCE</scope>
    <source>
        <strain evidence="15">Strain 138</strain>
        <strain evidence="16">Strain 318</strain>
    </source>
</reference>
<evidence type="ECO:0000256" key="14">
    <source>
        <dbReference type="HAMAP-Rule" id="MF_01006"/>
    </source>
</evidence>
<gene>
    <name evidence="14 16" type="primary">uppP</name>
    <name evidence="15" type="ORF">Strain138_001361</name>
    <name evidence="16" type="ORF">Strain318_001361</name>
</gene>
<keyword evidence="14" id="KW-0573">Peptidoglycan synthesis</keyword>
<evidence type="ECO:0000256" key="13">
    <source>
        <dbReference type="ARBA" id="ARBA00047594"/>
    </source>
</evidence>
<evidence type="ECO:0000256" key="10">
    <source>
        <dbReference type="ARBA" id="ARBA00023251"/>
    </source>
</evidence>
<dbReference type="Pfam" id="PF02673">
    <property type="entry name" value="BacA"/>
    <property type="match status" value="1"/>
</dbReference>
<dbReference type="RefSeq" id="WP_367887762.1">
    <property type="nucleotide sequence ID" value="NZ_CP130612.1"/>
</dbReference>
<dbReference type="NCBIfam" id="TIGR00753">
    <property type="entry name" value="undec_PP_bacA"/>
    <property type="match status" value="1"/>
</dbReference>